<organism evidence="1 2">
    <name type="scientific">Streptomyces lincolnensis</name>
    <dbReference type="NCBI Taxonomy" id="1915"/>
    <lineage>
        <taxon>Bacteria</taxon>
        <taxon>Bacillati</taxon>
        <taxon>Actinomycetota</taxon>
        <taxon>Actinomycetes</taxon>
        <taxon>Kitasatosporales</taxon>
        <taxon>Streptomycetaceae</taxon>
        <taxon>Streptomyces</taxon>
    </lineage>
</organism>
<keyword evidence="2" id="KW-1185">Reference proteome</keyword>
<dbReference type="Proteomes" id="UP000092598">
    <property type="component" value="Chromosome"/>
</dbReference>
<dbReference type="Gene3D" id="3.40.50.620">
    <property type="entry name" value="HUPs"/>
    <property type="match status" value="2"/>
</dbReference>
<proteinExistence type="predicted"/>
<reference evidence="1 2" key="1">
    <citation type="submission" date="2016-07" db="EMBL/GenBank/DDBJ databases">
        <title>Enhancement of antibiotic productionsby engineered nitrateutilization in actinobacteria.</title>
        <authorList>
            <person name="Meng S.C."/>
        </authorList>
    </citation>
    <scope>NUCLEOTIDE SEQUENCE [LARGE SCALE GENOMIC DNA]</scope>
    <source>
        <strain evidence="1 2">NRRL 2936</strain>
    </source>
</reference>
<dbReference type="SUPFAM" id="SSF52402">
    <property type="entry name" value="Adenine nucleotide alpha hydrolases-like"/>
    <property type="match status" value="2"/>
</dbReference>
<evidence type="ECO:0000313" key="2">
    <source>
        <dbReference type="Proteomes" id="UP000092598"/>
    </source>
</evidence>
<dbReference type="RefSeq" id="WP_067443635.1">
    <property type="nucleotide sequence ID" value="NZ_CP016438.1"/>
</dbReference>
<dbReference type="EMBL" id="CP016438">
    <property type="protein sequence ID" value="ANS70140.1"/>
    <property type="molecule type" value="Genomic_DNA"/>
</dbReference>
<dbReference type="InterPro" id="IPR014729">
    <property type="entry name" value="Rossmann-like_a/b/a_fold"/>
</dbReference>
<dbReference type="STRING" id="1915.SLINC_7916"/>
<name>A0A1B1MNE9_STRLN</name>
<sequence>MERAIIAGIDRSAHSRVAAEWAARQALLRGLPLWVAHVSPSNGTETMAGQVAAELTTRHPALTIRSLKLDGAPVPALCASAENAELLVVGLRGEAAGAGVGSTASALAAECARPVVLVPGTLAGRGRPGDVVLGIDARDPADHAIARAFEEARLRGTRLHTVYAWTLPPDHERSPFPVLEEDRATWEDQEVQLLSDALRPWCGKYPEVEVLQDVRLLAPAEALAQASIHAELVVVGRGATAFALLSRARWPVTVVPSPPRSARWTGHSAPVGRTECRPP</sequence>
<protein>
    <submittedName>
        <fullName evidence="1">Uncharacterized protein</fullName>
    </submittedName>
</protein>
<evidence type="ECO:0000313" key="1">
    <source>
        <dbReference type="EMBL" id="ANS70140.1"/>
    </source>
</evidence>
<dbReference type="AlphaFoldDB" id="A0A1B1MNE9"/>
<dbReference type="OrthoDB" id="4867015at2"/>
<dbReference type="Pfam" id="PF00582">
    <property type="entry name" value="Usp"/>
    <property type="match status" value="2"/>
</dbReference>
<dbReference type="KEGG" id="sls:SLINC_7916"/>
<dbReference type="InterPro" id="IPR006016">
    <property type="entry name" value="UspA"/>
</dbReference>
<accession>A0A1B1MNE9</accession>
<gene>
    <name evidence="1" type="ORF">SLINC_7916</name>
</gene>